<dbReference type="GO" id="GO:0003677">
    <property type="term" value="F:DNA binding"/>
    <property type="evidence" value="ECO:0007669"/>
    <property type="project" value="UniProtKB-KW"/>
</dbReference>
<dbReference type="PANTHER" id="PTHR43133:SF59">
    <property type="entry name" value="ECF RNA POLYMERASE SIGMA FACTOR SIGR"/>
    <property type="match status" value="1"/>
</dbReference>
<evidence type="ECO:0000259" key="8">
    <source>
        <dbReference type="Pfam" id="PF08281"/>
    </source>
</evidence>
<dbReference type="InterPro" id="IPR013249">
    <property type="entry name" value="RNA_pol_sigma70_r4_t2"/>
</dbReference>
<dbReference type="InterPro" id="IPR039425">
    <property type="entry name" value="RNA_pol_sigma-70-like"/>
</dbReference>
<dbReference type="AlphaFoldDB" id="A0A2T0LY73"/>
<dbReference type="GO" id="GO:0006950">
    <property type="term" value="P:response to stress"/>
    <property type="evidence" value="ECO:0007669"/>
    <property type="project" value="UniProtKB-ARBA"/>
</dbReference>
<evidence type="ECO:0000256" key="6">
    <source>
        <dbReference type="SAM" id="MobiDB-lite"/>
    </source>
</evidence>
<sequence>MPSTQNSADTEATEPTQGTRAPEATEGTEIGSGTDGQQSGDELTERFERDAMPLLDQLYSAAMRMTRNPADAEDLVQETYLKAYAAFSSFKQGTNLKAWMYRILTNTYINGYRKRQRQPLQQPTEEITDWQLAQAESHTSSGLRSAEVEAMDNLPDTDVKAALQQLPEEFRLAVYLADVEGFAYKEIAEIMDTPIGTVMSRLHRGRTQLRQLLADVATERGFIRSAQQEVAGR</sequence>
<proteinExistence type="inferred from homology"/>
<dbReference type="GO" id="GO:0006352">
    <property type="term" value="P:DNA-templated transcription initiation"/>
    <property type="evidence" value="ECO:0007669"/>
    <property type="project" value="InterPro"/>
</dbReference>
<reference evidence="9 10" key="1">
    <citation type="submission" date="2018-03" db="EMBL/GenBank/DDBJ databases">
        <title>Genomic Encyclopedia of Type Strains, Phase III (KMG-III): the genomes of soil and plant-associated and newly described type strains.</title>
        <authorList>
            <person name="Whitman W."/>
        </authorList>
    </citation>
    <scope>NUCLEOTIDE SEQUENCE [LARGE SCALE GENOMIC DNA]</scope>
    <source>
        <strain evidence="9 10">CGMCC 4.7125</strain>
    </source>
</reference>
<organism evidence="9 10">
    <name type="scientific">Prauserella shujinwangii</name>
    <dbReference type="NCBI Taxonomy" id="1453103"/>
    <lineage>
        <taxon>Bacteria</taxon>
        <taxon>Bacillati</taxon>
        <taxon>Actinomycetota</taxon>
        <taxon>Actinomycetes</taxon>
        <taxon>Pseudonocardiales</taxon>
        <taxon>Pseudonocardiaceae</taxon>
        <taxon>Prauserella</taxon>
    </lineage>
</organism>
<dbReference type="InterPro" id="IPR013324">
    <property type="entry name" value="RNA_pol_sigma_r3/r4-like"/>
</dbReference>
<feature type="region of interest" description="Disordered" evidence="6">
    <location>
        <begin position="1"/>
        <end position="43"/>
    </location>
</feature>
<feature type="compositionally biased region" description="Polar residues" evidence="6">
    <location>
        <begin position="1"/>
        <end position="19"/>
    </location>
</feature>
<protein>
    <submittedName>
        <fullName evidence="9">RNA polymerase ECF family sigma subunit</fullName>
    </submittedName>
</protein>
<dbReference type="SUPFAM" id="SSF88946">
    <property type="entry name" value="Sigma2 domain of RNA polymerase sigma factors"/>
    <property type="match status" value="1"/>
</dbReference>
<evidence type="ECO:0000259" key="7">
    <source>
        <dbReference type="Pfam" id="PF04542"/>
    </source>
</evidence>
<gene>
    <name evidence="9" type="ORF">B0I33_103106</name>
</gene>
<keyword evidence="4" id="KW-0238">DNA-binding</keyword>
<evidence type="ECO:0000256" key="3">
    <source>
        <dbReference type="ARBA" id="ARBA00023082"/>
    </source>
</evidence>
<dbReference type="Gene3D" id="1.10.10.10">
    <property type="entry name" value="Winged helix-like DNA-binding domain superfamily/Winged helix DNA-binding domain"/>
    <property type="match status" value="1"/>
</dbReference>
<dbReference type="CDD" id="cd06171">
    <property type="entry name" value="Sigma70_r4"/>
    <property type="match status" value="1"/>
</dbReference>
<dbReference type="Pfam" id="PF04542">
    <property type="entry name" value="Sigma70_r2"/>
    <property type="match status" value="1"/>
</dbReference>
<feature type="domain" description="RNA polymerase sigma factor 70 region 4 type 2" evidence="8">
    <location>
        <begin position="159"/>
        <end position="209"/>
    </location>
</feature>
<keyword evidence="2" id="KW-0805">Transcription regulation</keyword>
<dbReference type="NCBIfam" id="TIGR02937">
    <property type="entry name" value="sigma70-ECF"/>
    <property type="match status" value="1"/>
</dbReference>
<dbReference type="Gene3D" id="1.10.1740.10">
    <property type="match status" value="1"/>
</dbReference>
<evidence type="ECO:0000313" key="9">
    <source>
        <dbReference type="EMBL" id="PRX49073.1"/>
    </source>
</evidence>
<evidence type="ECO:0000313" key="10">
    <source>
        <dbReference type="Proteomes" id="UP000238362"/>
    </source>
</evidence>
<dbReference type="EMBL" id="PVNH01000003">
    <property type="protein sequence ID" value="PRX49073.1"/>
    <property type="molecule type" value="Genomic_DNA"/>
</dbReference>
<evidence type="ECO:0000256" key="2">
    <source>
        <dbReference type="ARBA" id="ARBA00023015"/>
    </source>
</evidence>
<dbReference type="InterPro" id="IPR014293">
    <property type="entry name" value="RNA_pol_sigma70_actinobac"/>
</dbReference>
<dbReference type="SUPFAM" id="SSF88659">
    <property type="entry name" value="Sigma3 and sigma4 domains of RNA polymerase sigma factors"/>
    <property type="match status" value="1"/>
</dbReference>
<dbReference type="PANTHER" id="PTHR43133">
    <property type="entry name" value="RNA POLYMERASE ECF-TYPE SIGMA FACTO"/>
    <property type="match status" value="1"/>
</dbReference>
<comment type="similarity">
    <text evidence="1">Belongs to the sigma-70 factor family. ECF subfamily.</text>
</comment>
<comment type="caution">
    <text evidence="9">The sequence shown here is derived from an EMBL/GenBank/DDBJ whole genome shotgun (WGS) entry which is preliminary data.</text>
</comment>
<dbReference type="FunFam" id="1.10.10.10:FF:000068">
    <property type="entry name" value="RNA polymerase sigma factor"/>
    <property type="match status" value="1"/>
</dbReference>
<feature type="domain" description="RNA polymerase sigma-70 region 2" evidence="7">
    <location>
        <begin position="55"/>
        <end position="117"/>
    </location>
</feature>
<dbReference type="Pfam" id="PF08281">
    <property type="entry name" value="Sigma70_r4_2"/>
    <property type="match status" value="1"/>
</dbReference>
<dbReference type="InterPro" id="IPR007627">
    <property type="entry name" value="RNA_pol_sigma70_r2"/>
</dbReference>
<dbReference type="RefSeq" id="WP_425440451.1">
    <property type="nucleotide sequence ID" value="NZ_PVNH01000003.1"/>
</dbReference>
<dbReference type="NCBIfam" id="TIGR02947">
    <property type="entry name" value="SigH_actino"/>
    <property type="match status" value="1"/>
</dbReference>
<dbReference type="InterPro" id="IPR013325">
    <property type="entry name" value="RNA_pol_sigma_r2"/>
</dbReference>
<keyword evidence="3" id="KW-0731">Sigma factor</keyword>
<evidence type="ECO:0000256" key="5">
    <source>
        <dbReference type="ARBA" id="ARBA00023163"/>
    </source>
</evidence>
<dbReference type="GO" id="GO:0016987">
    <property type="term" value="F:sigma factor activity"/>
    <property type="evidence" value="ECO:0007669"/>
    <property type="project" value="UniProtKB-KW"/>
</dbReference>
<dbReference type="InterPro" id="IPR036388">
    <property type="entry name" value="WH-like_DNA-bd_sf"/>
</dbReference>
<name>A0A2T0LY73_9PSEU</name>
<dbReference type="Proteomes" id="UP000238362">
    <property type="component" value="Unassembled WGS sequence"/>
</dbReference>
<accession>A0A2T0LY73</accession>
<keyword evidence="5" id="KW-0804">Transcription</keyword>
<evidence type="ECO:0000256" key="4">
    <source>
        <dbReference type="ARBA" id="ARBA00023125"/>
    </source>
</evidence>
<evidence type="ECO:0000256" key="1">
    <source>
        <dbReference type="ARBA" id="ARBA00010641"/>
    </source>
</evidence>
<keyword evidence="10" id="KW-1185">Reference proteome</keyword>
<dbReference type="InterPro" id="IPR014284">
    <property type="entry name" value="RNA_pol_sigma-70_dom"/>
</dbReference>